<feature type="region of interest" description="Disordered" evidence="1">
    <location>
        <begin position="69"/>
        <end position="91"/>
    </location>
</feature>
<evidence type="ECO:0000313" key="3">
    <source>
        <dbReference type="Proteomes" id="UP000019143"/>
    </source>
</evidence>
<organism evidence="2 3">
    <name type="scientific">Xanthomonas arboricola pv. pruni str. MAFF 311562</name>
    <dbReference type="NCBI Taxonomy" id="1414836"/>
    <lineage>
        <taxon>Bacteria</taxon>
        <taxon>Pseudomonadati</taxon>
        <taxon>Pseudomonadota</taxon>
        <taxon>Gammaproteobacteria</taxon>
        <taxon>Lysobacterales</taxon>
        <taxon>Lysobacteraceae</taxon>
        <taxon>Xanthomonas</taxon>
    </lineage>
</organism>
<gene>
    <name evidence="2" type="ORF">XPU_1785</name>
</gene>
<accession>W4S251</accession>
<evidence type="ECO:0000256" key="1">
    <source>
        <dbReference type="SAM" id="MobiDB-lite"/>
    </source>
</evidence>
<sequence>MPTAGGFADAPEGAADAREPPSASLADEHDRTAAVPVDPNSWEEIERSMRELRIQLEQELETENRVAEARQARVDRGERPFTELELVAPEK</sequence>
<reference evidence="2 3" key="1">
    <citation type="submission" date="2014-01" db="EMBL/GenBank/DDBJ databases">
        <title>Genome sequence and analysis of Xanthomonas arboricola pv. pruni.</title>
        <authorList>
            <person name="Fujikawa T."/>
            <person name="Nakazono-Nagaoka E."/>
        </authorList>
    </citation>
    <scope>NUCLEOTIDE SEQUENCE [LARGE SCALE GENOMIC DNA]</scope>
    <source>
        <strain evidence="3">MAFF 311562</strain>
    </source>
</reference>
<dbReference type="Proteomes" id="UP000019143">
    <property type="component" value="Unassembled WGS sequence"/>
</dbReference>
<evidence type="ECO:0000313" key="2">
    <source>
        <dbReference type="EMBL" id="GAE50253.1"/>
    </source>
</evidence>
<feature type="non-terminal residue" evidence="2">
    <location>
        <position position="91"/>
    </location>
</feature>
<dbReference type="AlphaFoldDB" id="W4S251"/>
<protein>
    <submittedName>
        <fullName evidence="2">Uncharacterized protein</fullName>
    </submittedName>
</protein>
<proteinExistence type="predicted"/>
<name>W4S251_9XANT</name>
<feature type="region of interest" description="Disordered" evidence="1">
    <location>
        <begin position="1"/>
        <end position="35"/>
    </location>
</feature>
<comment type="caution">
    <text evidence="2">The sequence shown here is derived from an EMBL/GenBank/DDBJ whole genome shotgun (WGS) entry which is preliminary data.</text>
</comment>
<dbReference type="EMBL" id="BAVB01000243">
    <property type="protein sequence ID" value="GAE50253.1"/>
    <property type="molecule type" value="Genomic_DNA"/>
</dbReference>